<dbReference type="EMBL" id="MFAF01000048">
    <property type="protein sequence ID" value="OGD78126.1"/>
    <property type="molecule type" value="Genomic_DNA"/>
</dbReference>
<feature type="region of interest" description="G2" evidence="7">
    <location>
        <begin position="51"/>
        <end position="55"/>
    </location>
</feature>
<evidence type="ECO:0000256" key="8">
    <source>
        <dbReference type="RuleBase" id="RU003761"/>
    </source>
</evidence>
<comment type="similarity">
    <text evidence="1 6 7 8">Belongs to the TRAFAC class TrmE-Era-EngA-EngB-Septin-like GTPase superfamily. Era GTPase family.</text>
</comment>
<dbReference type="InterPro" id="IPR009019">
    <property type="entry name" value="KH_sf_prok-type"/>
</dbReference>
<dbReference type="CDD" id="cd04163">
    <property type="entry name" value="Era"/>
    <property type="match status" value="1"/>
</dbReference>
<keyword evidence="3 6" id="KW-0547">Nucleotide-binding</keyword>
<dbReference type="PANTHER" id="PTHR42698">
    <property type="entry name" value="GTPASE ERA"/>
    <property type="match status" value="1"/>
</dbReference>
<evidence type="ECO:0000259" key="9">
    <source>
        <dbReference type="PROSITE" id="PS50823"/>
    </source>
</evidence>
<dbReference type="GO" id="GO:0005886">
    <property type="term" value="C:plasma membrane"/>
    <property type="evidence" value="ECO:0007669"/>
    <property type="project" value="UniProtKB-SubCell"/>
</dbReference>
<organism evidence="11 12">
    <name type="scientific">Candidatus Coatesbacteria bacterium RBG_13_66_14</name>
    <dbReference type="NCBI Taxonomy" id="1817816"/>
    <lineage>
        <taxon>Bacteria</taxon>
        <taxon>Candidatus Coatesiibacteriota</taxon>
    </lineage>
</organism>
<dbReference type="Gene3D" id="3.30.300.20">
    <property type="match status" value="1"/>
</dbReference>
<dbReference type="InterPro" id="IPR015946">
    <property type="entry name" value="KH_dom-like_a/b"/>
</dbReference>
<dbReference type="GO" id="GO:0000028">
    <property type="term" value="P:ribosomal small subunit assembly"/>
    <property type="evidence" value="ECO:0007669"/>
    <property type="project" value="TreeGrafter"/>
</dbReference>
<dbReference type="Gene3D" id="3.40.50.300">
    <property type="entry name" value="P-loop containing nucleotide triphosphate hydrolases"/>
    <property type="match status" value="1"/>
</dbReference>
<evidence type="ECO:0000256" key="6">
    <source>
        <dbReference type="HAMAP-Rule" id="MF_00367"/>
    </source>
</evidence>
<dbReference type="SUPFAM" id="SSF54814">
    <property type="entry name" value="Prokaryotic type KH domain (KH-domain type II)"/>
    <property type="match status" value="1"/>
</dbReference>
<dbReference type="NCBIfam" id="TIGR00436">
    <property type="entry name" value="era"/>
    <property type="match status" value="1"/>
</dbReference>
<dbReference type="InterPro" id="IPR005662">
    <property type="entry name" value="GTPase_Era-like"/>
</dbReference>
<dbReference type="STRING" id="1817816.A2Y64_01275"/>
<dbReference type="Pfam" id="PF01926">
    <property type="entry name" value="MMR_HSR1"/>
    <property type="match status" value="1"/>
</dbReference>
<dbReference type="GO" id="GO:0070181">
    <property type="term" value="F:small ribosomal subunit rRNA binding"/>
    <property type="evidence" value="ECO:0007669"/>
    <property type="project" value="UniProtKB-UniRule"/>
</dbReference>
<comment type="subcellular location">
    <subcellularLocation>
        <location evidence="6">Cytoplasm</location>
    </subcellularLocation>
    <subcellularLocation>
        <location evidence="6">Cell membrane</location>
        <topology evidence="6">Peripheral membrane protein</topology>
    </subcellularLocation>
</comment>
<dbReference type="InterPro" id="IPR006073">
    <property type="entry name" value="GTP-bd"/>
</dbReference>
<dbReference type="GO" id="GO:0005829">
    <property type="term" value="C:cytosol"/>
    <property type="evidence" value="ECO:0007669"/>
    <property type="project" value="TreeGrafter"/>
</dbReference>
<feature type="binding site" evidence="6">
    <location>
        <begin position="133"/>
        <end position="136"/>
    </location>
    <ligand>
        <name>GTP</name>
        <dbReference type="ChEBI" id="CHEBI:37565"/>
    </ligand>
</feature>
<keyword evidence="6" id="KW-0472">Membrane</keyword>
<comment type="subunit">
    <text evidence="6">Monomer.</text>
</comment>
<feature type="region of interest" description="G4" evidence="7">
    <location>
        <begin position="133"/>
        <end position="136"/>
    </location>
</feature>
<dbReference type="HAMAP" id="MF_00367">
    <property type="entry name" value="GTPase_Era"/>
    <property type="match status" value="1"/>
</dbReference>
<evidence type="ECO:0000256" key="2">
    <source>
        <dbReference type="ARBA" id="ARBA00020484"/>
    </source>
</evidence>
<feature type="region of interest" description="G5" evidence="7">
    <location>
        <begin position="157"/>
        <end position="159"/>
    </location>
</feature>
<dbReference type="InterPro" id="IPR004044">
    <property type="entry name" value="KH_dom_type_2"/>
</dbReference>
<dbReference type="InterPro" id="IPR030388">
    <property type="entry name" value="G_ERA_dom"/>
</dbReference>
<evidence type="ECO:0000256" key="3">
    <source>
        <dbReference type="ARBA" id="ARBA00022741"/>
    </source>
</evidence>
<keyword evidence="4 6" id="KW-0694">RNA-binding</keyword>
<sequence length="304" mass="32630">MHRPAPKKSESTETVFRSGFVALLGRPNVGKSTLLNTLLGEKVAPATPKPQTTRRLLRGVLTADSYQAVLVDTPGYHRPADELGRRMMATSRGALADADAVLVVVDSTDCGPADGELGDLAAGAKKPWLAAWNKTDLPDSGPLPTRLGEADAEMFPVSALTGAGLEALLGRLVEMLPAGPPLYDADQLTAETERELVGEFVREQAMLALREELPYAVEVLVNAFEERPGGLTYIAATLFVEKKSQVGIVVGAGGAVLRGIGSQARRTVEAFLERRAYLDLEVKVRPKWRRDPAALDGFGYRGSR</sequence>
<evidence type="ECO:0000256" key="1">
    <source>
        <dbReference type="ARBA" id="ARBA00007921"/>
    </source>
</evidence>
<dbReference type="InterPro" id="IPR027417">
    <property type="entry name" value="P-loop_NTPase"/>
</dbReference>
<evidence type="ECO:0000256" key="7">
    <source>
        <dbReference type="PROSITE-ProRule" id="PRU01050"/>
    </source>
</evidence>
<keyword evidence="5 6" id="KW-0342">GTP-binding</keyword>
<dbReference type="Pfam" id="PF07650">
    <property type="entry name" value="KH_2"/>
    <property type="match status" value="1"/>
</dbReference>
<feature type="domain" description="Era-type G" evidence="10">
    <location>
        <begin position="17"/>
        <end position="178"/>
    </location>
</feature>
<dbReference type="Proteomes" id="UP000177187">
    <property type="component" value="Unassembled WGS sequence"/>
</dbReference>
<dbReference type="PROSITE" id="PS50823">
    <property type="entry name" value="KH_TYPE_2"/>
    <property type="match status" value="1"/>
</dbReference>
<dbReference type="AlphaFoldDB" id="A0A1F5FEW9"/>
<evidence type="ECO:0000313" key="12">
    <source>
        <dbReference type="Proteomes" id="UP000177187"/>
    </source>
</evidence>
<name>A0A1F5FEW9_9BACT</name>
<feature type="binding site" evidence="6">
    <location>
        <begin position="25"/>
        <end position="32"/>
    </location>
    <ligand>
        <name>GTP</name>
        <dbReference type="ChEBI" id="CHEBI:37565"/>
    </ligand>
</feature>
<feature type="region of interest" description="G3" evidence="7">
    <location>
        <begin position="72"/>
        <end position="75"/>
    </location>
</feature>
<keyword evidence="6" id="KW-0699">rRNA-binding</keyword>
<dbReference type="NCBIfam" id="TIGR00231">
    <property type="entry name" value="small_GTP"/>
    <property type="match status" value="1"/>
</dbReference>
<evidence type="ECO:0000259" key="10">
    <source>
        <dbReference type="PROSITE" id="PS51713"/>
    </source>
</evidence>
<keyword evidence="6" id="KW-0690">Ribosome biogenesis</keyword>
<comment type="function">
    <text evidence="6">An essential GTPase that binds both GDP and GTP, with rapid nucleotide exchange. Plays a role in 16S rRNA processing and 30S ribosomal subunit biogenesis and possibly also in cell cycle regulation and energy metabolism.</text>
</comment>
<comment type="caution">
    <text evidence="11">The sequence shown here is derived from an EMBL/GenBank/DDBJ whole genome shotgun (WGS) entry which is preliminary data.</text>
</comment>
<dbReference type="InterPro" id="IPR005225">
    <property type="entry name" value="Small_GTP-bd"/>
</dbReference>
<dbReference type="SUPFAM" id="SSF52540">
    <property type="entry name" value="P-loop containing nucleoside triphosphate hydrolases"/>
    <property type="match status" value="1"/>
</dbReference>
<dbReference type="NCBIfam" id="NF000908">
    <property type="entry name" value="PRK00089.1"/>
    <property type="match status" value="1"/>
</dbReference>
<dbReference type="GO" id="GO:0003924">
    <property type="term" value="F:GTPase activity"/>
    <property type="evidence" value="ECO:0007669"/>
    <property type="project" value="UniProtKB-UniRule"/>
</dbReference>
<evidence type="ECO:0000313" key="11">
    <source>
        <dbReference type="EMBL" id="OGD78126.1"/>
    </source>
</evidence>
<gene>
    <name evidence="6" type="primary">era</name>
    <name evidence="11" type="ORF">A2Y64_01275</name>
</gene>
<feature type="region of interest" description="G1" evidence="7">
    <location>
        <begin position="25"/>
        <end position="32"/>
    </location>
</feature>
<dbReference type="PROSITE" id="PS51713">
    <property type="entry name" value="G_ERA"/>
    <property type="match status" value="1"/>
</dbReference>
<evidence type="ECO:0000256" key="4">
    <source>
        <dbReference type="ARBA" id="ARBA00022884"/>
    </source>
</evidence>
<dbReference type="CDD" id="cd22534">
    <property type="entry name" value="KH-II_Era"/>
    <property type="match status" value="1"/>
</dbReference>
<keyword evidence="6" id="KW-0963">Cytoplasm</keyword>
<dbReference type="GO" id="GO:0043024">
    <property type="term" value="F:ribosomal small subunit binding"/>
    <property type="evidence" value="ECO:0007669"/>
    <property type="project" value="TreeGrafter"/>
</dbReference>
<feature type="binding site" evidence="6">
    <location>
        <begin position="72"/>
        <end position="76"/>
    </location>
    <ligand>
        <name>GTP</name>
        <dbReference type="ChEBI" id="CHEBI:37565"/>
    </ligand>
</feature>
<dbReference type="PANTHER" id="PTHR42698:SF1">
    <property type="entry name" value="GTPASE ERA, MITOCHONDRIAL"/>
    <property type="match status" value="1"/>
</dbReference>
<protein>
    <recommendedName>
        <fullName evidence="2 6">GTPase Era</fullName>
    </recommendedName>
</protein>
<reference evidence="11 12" key="1">
    <citation type="journal article" date="2016" name="Nat. Commun.">
        <title>Thousands of microbial genomes shed light on interconnected biogeochemical processes in an aquifer system.</title>
        <authorList>
            <person name="Anantharaman K."/>
            <person name="Brown C.T."/>
            <person name="Hug L.A."/>
            <person name="Sharon I."/>
            <person name="Castelle C.J."/>
            <person name="Probst A.J."/>
            <person name="Thomas B.C."/>
            <person name="Singh A."/>
            <person name="Wilkins M.J."/>
            <person name="Karaoz U."/>
            <person name="Brodie E.L."/>
            <person name="Williams K.H."/>
            <person name="Hubbard S.S."/>
            <person name="Banfield J.F."/>
        </authorList>
    </citation>
    <scope>NUCLEOTIDE SEQUENCE [LARGE SCALE GENOMIC DNA]</scope>
</reference>
<feature type="domain" description="KH type-2" evidence="9">
    <location>
        <begin position="209"/>
        <end position="286"/>
    </location>
</feature>
<evidence type="ECO:0000256" key="5">
    <source>
        <dbReference type="ARBA" id="ARBA00023134"/>
    </source>
</evidence>
<dbReference type="GO" id="GO:0005525">
    <property type="term" value="F:GTP binding"/>
    <property type="evidence" value="ECO:0007669"/>
    <property type="project" value="UniProtKB-UniRule"/>
</dbReference>
<accession>A0A1F5FEW9</accession>
<proteinExistence type="inferred from homology"/>
<keyword evidence="6" id="KW-1003">Cell membrane</keyword>